<dbReference type="AlphaFoldDB" id="A0A0K0FCQ7"/>
<evidence type="ECO:0000313" key="2">
    <source>
        <dbReference type="WBParaSite" id="SVE_0662200.1"/>
    </source>
</evidence>
<keyword evidence="1" id="KW-1185">Reference proteome</keyword>
<reference evidence="1" key="1">
    <citation type="submission" date="2014-07" db="EMBL/GenBank/DDBJ databases">
        <authorList>
            <person name="Martin A.A"/>
            <person name="De Silva N."/>
        </authorList>
    </citation>
    <scope>NUCLEOTIDE SEQUENCE</scope>
</reference>
<name>A0A0K0FCQ7_STRVS</name>
<accession>A0A0K0FCQ7</accession>
<sequence>MLHEEENDTFDESTKYKHDPASYELTKYISLSLCTSYVNDVLNLFVDYEDKNDMDNGDPVSDFLPIINLLNMVFN</sequence>
<dbReference type="WBParaSite" id="SVE_0662200.1">
    <property type="protein sequence ID" value="SVE_0662200.1"/>
    <property type="gene ID" value="SVE_0662200"/>
</dbReference>
<organism evidence="1 2">
    <name type="scientific">Strongyloides venezuelensis</name>
    <name type="common">Threadworm</name>
    <dbReference type="NCBI Taxonomy" id="75913"/>
    <lineage>
        <taxon>Eukaryota</taxon>
        <taxon>Metazoa</taxon>
        <taxon>Ecdysozoa</taxon>
        <taxon>Nematoda</taxon>
        <taxon>Chromadorea</taxon>
        <taxon>Rhabditida</taxon>
        <taxon>Tylenchina</taxon>
        <taxon>Panagrolaimomorpha</taxon>
        <taxon>Strongyloidoidea</taxon>
        <taxon>Strongyloididae</taxon>
        <taxon>Strongyloides</taxon>
    </lineage>
</organism>
<proteinExistence type="predicted"/>
<reference evidence="2" key="2">
    <citation type="submission" date="2015-08" db="UniProtKB">
        <authorList>
            <consortium name="WormBaseParasite"/>
        </authorList>
    </citation>
    <scope>IDENTIFICATION</scope>
</reference>
<protein>
    <submittedName>
        <fullName evidence="2">PIR Superfamily Protein</fullName>
    </submittedName>
</protein>
<dbReference type="Proteomes" id="UP000035680">
    <property type="component" value="Unassembled WGS sequence"/>
</dbReference>
<evidence type="ECO:0000313" key="1">
    <source>
        <dbReference type="Proteomes" id="UP000035680"/>
    </source>
</evidence>